<proteinExistence type="predicted"/>
<organism evidence="1 2">
    <name type="scientific">Dendrolimus kikuchii</name>
    <dbReference type="NCBI Taxonomy" id="765133"/>
    <lineage>
        <taxon>Eukaryota</taxon>
        <taxon>Metazoa</taxon>
        <taxon>Ecdysozoa</taxon>
        <taxon>Arthropoda</taxon>
        <taxon>Hexapoda</taxon>
        <taxon>Insecta</taxon>
        <taxon>Pterygota</taxon>
        <taxon>Neoptera</taxon>
        <taxon>Endopterygota</taxon>
        <taxon>Lepidoptera</taxon>
        <taxon>Glossata</taxon>
        <taxon>Ditrysia</taxon>
        <taxon>Bombycoidea</taxon>
        <taxon>Lasiocampidae</taxon>
        <taxon>Dendrolimus</taxon>
    </lineage>
</organism>
<evidence type="ECO:0000313" key="1">
    <source>
        <dbReference type="EMBL" id="KAJ0169998.1"/>
    </source>
</evidence>
<reference evidence="1 2" key="1">
    <citation type="journal article" date="2021" name="Front. Genet.">
        <title>Chromosome-Level Genome Assembly Reveals Significant Gene Expansion in the Toll and IMD Signaling Pathways of Dendrolimus kikuchii.</title>
        <authorList>
            <person name="Zhou J."/>
            <person name="Wu P."/>
            <person name="Xiong Z."/>
            <person name="Liu N."/>
            <person name="Zhao N."/>
            <person name="Ji M."/>
            <person name="Qiu Y."/>
            <person name="Yang B."/>
        </authorList>
    </citation>
    <scope>NUCLEOTIDE SEQUENCE [LARGE SCALE GENOMIC DNA]</scope>
    <source>
        <strain evidence="1">Ann1</strain>
    </source>
</reference>
<comment type="caution">
    <text evidence="1">The sequence shown here is derived from an EMBL/GenBank/DDBJ whole genome shotgun (WGS) entry which is preliminary data.</text>
</comment>
<keyword evidence="2" id="KW-1185">Reference proteome</keyword>
<accession>A0ACC1CEH5</accession>
<dbReference type="Proteomes" id="UP000824533">
    <property type="component" value="Linkage Group LG29"/>
</dbReference>
<evidence type="ECO:0000313" key="2">
    <source>
        <dbReference type="Proteomes" id="UP000824533"/>
    </source>
</evidence>
<name>A0ACC1CEH5_9NEOP</name>
<sequence length="527" mass="60193">MNTNYYKHCIVPQCINTTIKTPQKLFFYVPKDKQIRRKWLQLAKRDTNVSSISRMYFCEDHFDLPKDMENYVKYQIMGSVSQLRLKPGCLPSKFDCQPEKRKRTCSSLSRPNILKKLKMMLFEDYANESVESSTVVASTSVLLQEEGSQGLRTAVKSIQVLTPHKYRSKATQSSIKRMDQAASPLKYSQKSVTISPFQVKSSRPSAVSKKLIIEEHSDSDESLYTPSVTHTKSSESVHSLQIKSSGCSQLVDAKQKQKTDSVQNTINKIMNKPKFYIGVPKNCYFLIDIIIKEINIPLHHLLLCLKKIRLDNKKIFLENVPKIASVMRPFIVKLDSELNKKTLPKVFRHKYYNVSCIIDCLEIEIQKPSQAVNQALTWSEYKKANTIKYLISCTPNGLVNYISPGFGGRITDTCLVETCDFVQCLDKGMHVMADRRLKHTEQYLQKSGVQLVHPPNVKTEGKLKKIEAKQTKQTASLRVHVESVIRSLREFDMLKPHACINMSFVKILDDIITIACSLVNLQDSPIK</sequence>
<protein>
    <submittedName>
        <fullName evidence="1">Uncharacterized protein</fullName>
    </submittedName>
</protein>
<dbReference type="EMBL" id="CM034415">
    <property type="protein sequence ID" value="KAJ0169998.1"/>
    <property type="molecule type" value="Genomic_DNA"/>
</dbReference>
<gene>
    <name evidence="1" type="ORF">K1T71_014604</name>
</gene>